<dbReference type="EMBL" id="JACJVN010000032">
    <property type="protein sequence ID" value="MBB6677423.1"/>
    <property type="molecule type" value="Genomic_DNA"/>
</dbReference>
<comment type="caution">
    <text evidence="7">The sequence shown here is derived from an EMBL/GenBank/DDBJ whole genome shotgun (WGS) entry which is preliminary data.</text>
</comment>
<dbReference type="Proteomes" id="UP000574133">
    <property type="component" value="Unassembled WGS sequence"/>
</dbReference>
<dbReference type="Pfam" id="PF05105">
    <property type="entry name" value="Phage_holin_4_1"/>
    <property type="match status" value="1"/>
</dbReference>
<evidence type="ECO:0000256" key="3">
    <source>
        <dbReference type="ARBA" id="ARBA00022989"/>
    </source>
</evidence>
<gene>
    <name evidence="7" type="ORF">H4Q31_08815</name>
</gene>
<sequence>MQRYIRAFLSLDSLAKPANVGAAWIGAVVAPWFDSLSTSGKFWAWILLFAIVMSDWISGTASAKRNESYRSDYGNAAVLRTVLLLFIPFIGWLLDKVSMTVFEINQPGVAYYALTGALIYHNWVSMTANCARAGWERWIPNKVLNYVGSEIKAKAERALKMKNLL</sequence>
<accession>A0A841T7C2</accession>
<proteinExistence type="inferred from homology"/>
<comment type="subcellular location">
    <subcellularLocation>
        <location evidence="1">Membrane</location>
        <topology evidence="1">Multi-pass membrane protein</topology>
    </subcellularLocation>
</comment>
<comment type="similarity">
    <text evidence="5">Belongs to the bacteriophage holin family. Cp-1 holin subfamily.</text>
</comment>
<keyword evidence="2 6" id="KW-0812">Transmembrane</keyword>
<evidence type="ECO:0000256" key="1">
    <source>
        <dbReference type="ARBA" id="ARBA00004141"/>
    </source>
</evidence>
<evidence type="ECO:0000256" key="5">
    <source>
        <dbReference type="ARBA" id="ARBA00023600"/>
    </source>
</evidence>
<evidence type="ECO:0000313" key="8">
    <source>
        <dbReference type="Proteomes" id="UP000574133"/>
    </source>
</evidence>
<evidence type="ECO:0000256" key="6">
    <source>
        <dbReference type="SAM" id="Phobius"/>
    </source>
</evidence>
<protein>
    <submittedName>
        <fullName evidence="7">Phage holin family protein</fullName>
    </submittedName>
</protein>
<evidence type="ECO:0000313" key="7">
    <source>
        <dbReference type="EMBL" id="MBB6677423.1"/>
    </source>
</evidence>
<dbReference type="RefSeq" id="WP_185178704.1">
    <property type="nucleotide sequence ID" value="NZ_CBCSEP010000013.1"/>
</dbReference>
<organism evidence="7 8">
    <name type="scientific">Cohnella lubricantis</name>
    <dbReference type="NCBI Taxonomy" id="2163172"/>
    <lineage>
        <taxon>Bacteria</taxon>
        <taxon>Bacillati</taxon>
        <taxon>Bacillota</taxon>
        <taxon>Bacilli</taxon>
        <taxon>Bacillales</taxon>
        <taxon>Paenibacillaceae</taxon>
        <taxon>Cohnella</taxon>
    </lineage>
</organism>
<feature type="transmembrane region" description="Helical" evidence="6">
    <location>
        <begin position="42"/>
        <end position="61"/>
    </location>
</feature>
<feature type="transmembrane region" description="Helical" evidence="6">
    <location>
        <begin position="73"/>
        <end position="94"/>
    </location>
</feature>
<name>A0A841T7C2_9BACL</name>
<dbReference type="AlphaFoldDB" id="A0A841T7C2"/>
<reference evidence="7 8" key="1">
    <citation type="submission" date="2020-08" db="EMBL/GenBank/DDBJ databases">
        <title>Cohnella phylogeny.</title>
        <authorList>
            <person name="Dunlap C."/>
        </authorList>
    </citation>
    <scope>NUCLEOTIDE SEQUENCE [LARGE SCALE GENOMIC DNA]</scope>
    <source>
        <strain evidence="7 8">DSM 103658</strain>
    </source>
</reference>
<evidence type="ECO:0000256" key="2">
    <source>
        <dbReference type="ARBA" id="ARBA00022692"/>
    </source>
</evidence>
<dbReference type="InterPro" id="IPR006480">
    <property type="entry name" value="Phage_holin_4_1"/>
</dbReference>
<evidence type="ECO:0000256" key="4">
    <source>
        <dbReference type="ARBA" id="ARBA00023136"/>
    </source>
</evidence>
<keyword evidence="8" id="KW-1185">Reference proteome</keyword>
<keyword evidence="4 6" id="KW-0472">Membrane</keyword>
<keyword evidence="3 6" id="KW-1133">Transmembrane helix</keyword>
<dbReference type="GO" id="GO:0016020">
    <property type="term" value="C:membrane"/>
    <property type="evidence" value="ECO:0007669"/>
    <property type="project" value="UniProtKB-SubCell"/>
</dbReference>